<reference evidence="1 2" key="1">
    <citation type="submission" date="2013-02" db="EMBL/GenBank/DDBJ databases">
        <title>The Genome Sequence of Plasmodium inui San Antonio 1.</title>
        <authorList>
            <consortium name="The Broad Institute Genome Sequencing Platform"/>
            <consortium name="The Broad Institute Genome Sequencing Center for Infectious Disease"/>
            <person name="Neafsey D."/>
            <person name="Cheeseman I."/>
            <person name="Volkman S."/>
            <person name="Adams J."/>
            <person name="Walker B."/>
            <person name="Young S.K."/>
            <person name="Zeng Q."/>
            <person name="Gargeya S."/>
            <person name="Fitzgerald M."/>
            <person name="Haas B."/>
            <person name="Abouelleil A."/>
            <person name="Alvarado L."/>
            <person name="Arachchi H.M."/>
            <person name="Berlin A.M."/>
            <person name="Chapman S.B."/>
            <person name="Dewar J."/>
            <person name="Goldberg J."/>
            <person name="Griggs A."/>
            <person name="Gujja S."/>
            <person name="Hansen M."/>
            <person name="Howarth C."/>
            <person name="Imamovic A."/>
            <person name="Larimer J."/>
            <person name="McCowan C."/>
            <person name="Murphy C."/>
            <person name="Neiman D."/>
            <person name="Pearson M."/>
            <person name="Priest M."/>
            <person name="Roberts A."/>
            <person name="Saif S."/>
            <person name="Shea T."/>
            <person name="Sisk P."/>
            <person name="Sykes S."/>
            <person name="Wortman J."/>
            <person name="Nusbaum C."/>
            <person name="Birren B."/>
        </authorList>
    </citation>
    <scope>NUCLEOTIDE SEQUENCE [LARGE SCALE GENOMIC DNA]</scope>
    <source>
        <strain evidence="1 2">San Antonio 1</strain>
    </source>
</reference>
<organism evidence="1 2">
    <name type="scientific">Plasmodium inui San Antonio 1</name>
    <dbReference type="NCBI Taxonomy" id="1237626"/>
    <lineage>
        <taxon>Eukaryota</taxon>
        <taxon>Sar</taxon>
        <taxon>Alveolata</taxon>
        <taxon>Apicomplexa</taxon>
        <taxon>Aconoidasida</taxon>
        <taxon>Haemosporida</taxon>
        <taxon>Plasmodiidae</taxon>
        <taxon>Plasmodium</taxon>
        <taxon>Plasmodium (Plasmodium)</taxon>
    </lineage>
</organism>
<gene>
    <name evidence="1" type="ORF">C922_05059</name>
</gene>
<dbReference type="VEuPathDB" id="PlasmoDB:C922_05059"/>
<dbReference type="GO" id="GO:0020035">
    <property type="term" value="P:adhesion of symbiont to microvasculature"/>
    <property type="evidence" value="ECO:0007669"/>
    <property type="project" value="InterPro"/>
</dbReference>
<evidence type="ECO:0000313" key="2">
    <source>
        <dbReference type="Proteomes" id="UP000030640"/>
    </source>
</evidence>
<dbReference type="Proteomes" id="UP000030640">
    <property type="component" value="Unassembled WGS sequence"/>
</dbReference>
<keyword evidence="2" id="KW-1185">Reference proteome</keyword>
<accession>W6ZZ02</accession>
<dbReference type="AlphaFoldDB" id="W6ZZ02"/>
<dbReference type="RefSeq" id="XP_008818854.1">
    <property type="nucleotide sequence ID" value="XM_008820632.1"/>
</dbReference>
<protein>
    <submittedName>
        <fullName evidence="1">Uncharacterized protein</fullName>
    </submittedName>
</protein>
<name>W6ZZ02_9APIC</name>
<dbReference type="GeneID" id="20040333"/>
<evidence type="ECO:0000313" key="1">
    <source>
        <dbReference type="EMBL" id="EUD64543.1"/>
    </source>
</evidence>
<proteinExistence type="predicted"/>
<dbReference type="InterPro" id="IPR005553">
    <property type="entry name" value="CLAG"/>
</dbReference>
<dbReference type="EMBL" id="KI965495">
    <property type="protein sequence ID" value="EUD64543.1"/>
    <property type="molecule type" value="Genomic_DNA"/>
</dbReference>
<dbReference type="Pfam" id="PF03805">
    <property type="entry name" value="CLAG"/>
    <property type="match status" value="1"/>
</dbReference>
<sequence length="83" mass="10272">MRIYMLFLHNIVYICVNNIWVLHRFNGIIQYYVLNFGKPNFRKYPTDRLIKFITRRLGTELDGSKRFLNEKKIYHLYLLAEWE</sequence>